<keyword evidence="1" id="KW-0645">Protease</keyword>
<organism evidence="1 2">
    <name type="scientific">Roseateles oligotrophus</name>
    <dbReference type="NCBI Taxonomy" id="1769250"/>
    <lineage>
        <taxon>Bacteria</taxon>
        <taxon>Pseudomonadati</taxon>
        <taxon>Pseudomonadota</taxon>
        <taxon>Betaproteobacteria</taxon>
        <taxon>Burkholderiales</taxon>
        <taxon>Sphaerotilaceae</taxon>
        <taxon>Roseateles</taxon>
    </lineage>
</organism>
<name>A0ABT2Y880_9BURK</name>
<keyword evidence="1" id="KW-0378">Hydrolase</keyword>
<dbReference type="EMBL" id="JAJIRN010000001">
    <property type="protein sequence ID" value="MCV2366502.1"/>
    <property type="molecule type" value="Genomic_DNA"/>
</dbReference>
<dbReference type="Proteomes" id="UP001209701">
    <property type="component" value="Unassembled WGS sequence"/>
</dbReference>
<sequence>MLALSALLGGCSQLGYLGQSVGGHLNLMAAARPVEAILAEPELAADLRERLLLSQRLRTYSVAQLKLPDNDSYRRYADLSRSAAVWNVVATPELSLTLKTWCFPVMGCVGYRGYFDRAEADAYAAQLRTEGMEVLVYGVPAYSTLGWSNFFGGDPLLNTFIKYPPGELAGMLFHELAHQVAYAADDTQFNESFATLVERRGAEAWLQAQALPAERAAHALRLQRREQFRALTGEYRRRLAELYATQQSDSVKRVAKTALLQGLRDDYGRLKAEEWGGDASYDGWFVRANNASFALLAAYSDLTPAFDALLARQAHDWPRFYAEVKRLAALPKAERRAELLNNKTGD</sequence>
<protein>
    <submittedName>
        <fullName evidence="1">Aminopeptidase</fullName>
    </submittedName>
</protein>
<keyword evidence="1" id="KW-0031">Aminopeptidase</keyword>
<evidence type="ECO:0000313" key="2">
    <source>
        <dbReference type="Proteomes" id="UP001209701"/>
    </source>
</evidence>
<reference evidence="1 2" key="1">
    <citation type="submission" date="2021-11" db="EMBL/GenBank/DDBJ databases">
        <authorList>
            <person name="Liang Q."/>
            <person name="Mou H."/>
            <person name="Liu Z."/>
        </authorList>
    </citation>
    <scope>NUCLEOTIDE SEQUENCE [LARGE SCALE GENOMIC DNA]</scope>
    <source>
        <strain evidence="1 2">CHU3</strain>
    </source>
</reference>
<comment type="caution">
    <text evidence="1">The sequence shown here is derived from an EMBL/GenBank/DDBJ whole genome shotgun (WGS) entry which is preliminary data.</text>
</comment>
<gene>
    <name evidence="1" type="ORF">LNV07_00090</name>
</gene>
<dbReference type="PIRSF" id="PIRSF029285">
    <property type="entry name" value="Aminopept"/>
    <property type="match status" value="1"/>
</dbReference>
<dbReference type="Pfam" id="PF10023">
    <property type="entry name" value="Aminopep"/>
    <property type="match status" value="1"/>
</dbReference>
<keyword evidence="2" id="KW-1185">Reference proteome</keyword>
<evidence type="ECO:0000313" key="1">
    <source>
        <dbReference type="EMBL" id="MCV2366502.1"/>
    </source>
</evidence>
<proteinExistence type="predicted"/>
<dbReference type="GO" id="GO:0004177">
    <property type="term" value="F:aminopeptidase activity"/>
    <property type="evidence" value="ECO:0007669"/>
    <property type="project" value="UniProtKB-KW"/>
</dbReference>
<accession>A0ABT2Y880</accession>
<dbReference type="InterPro" id="IPR014553">
    <property type="entry name" value="Aminopept"/>
</dbReference>